<dbReference type="GO" id="GO:0016020">
    <property type="term" value="C:membrane"/>
    <property type="evidence" value="ECO:0007669"/>
    <property type="project" value="InterPro"/>
</dbReference>
<dbReference type="AlphaFoldDB" id="A0A8J6QS09"/>
<keyword evidence="4" id="KW-1185">Reference proteome</keyword>
<evidence type="ECO:0000313" key="3">
    <source>
        <dbReference type="EMBL" id="MBD1401363.1"/>
    </source>
</evidence>
<dbReference type="EMBL" id="JACWUN010000014">
    <property type="protein sequence ID" value="MBD1401363.1"/>
    <property type="molecule type" value="Genomic_DNA"/>
</dbReference>
<accession>A0A8J6QS09</accession>
<evidence type="ECO:0000313" key="4">
    <source>
        <dbReference type="Proteomes" id="UP000632828"/>
    </source>
</evidence>
<protein>
    <submittedName>
        <fullName evidence="3">DMT family transporter</fullName>
    </submittedName>
</protein>
<dbReference type="Proteomes" id="UP000632828">
    <property type="component" value="Unassembled WGS sequence"/>
</dbReference>
<reference evidence="3" key="1">
    <citation type="submission" date="2020-09" db="EMBL/GenBank/DDBJ databases">
        <title>Pelobacter alkaliphilus sp. nov., a novel anaerobic arsenate-reducing bacterium from terrestrial mud volcano.</title>
        <authorList>
            <person name="Khomyakova M.A."/>
            <person name="Merkel A.Y."/>
            <person name="Slobodkin A.I."/>
        </authorList>
    </citation>
    <scope>NUCLEOTIDE SEQUENCE</scope>
    <source>
        <strain evidence="3">M08fum</strain>
    </source>
</reference>
<feature type="transmembrane region" description="Helical" evidence="1">
    <location>
        <begin position="150"/>
        <end position="171"/>
    </location>
</feature>
<feature type="transmembrane region" description="Helical" evidence="1">
    <location>
        <begin position="95"/>
        <end position="115"/>
    </location>
</feature>
<dbReference type="InterPro" id="IPR000620">
    <property type="entry name" value="EamA_dom"/>
</dbReference>
<gene>
    <name evidence="3" type="ORF">ICT70_11830</name>
</gene>
<dbReference type="InterPro" id="IPR037185">
    <property type="entry name" value="EmrE-like"/>
</dbReference>
<feature type="transmembrane region" description="Helical" evidence="1">
    <location>
        <begin position="72"/>
        <end position="89"/>
    </location>
</feature>
<evidence type="ECO:0000256" key="1">
    <source>
        <dbReference type="SAM" id="Phobius"/>
    </source>
</evidence>
<evidence type="ECO:0000259" key="2">
    <source>
        <dbReference type="Pfam" id="PF00892"/>
    </source>
</evidence>
<comment type="caution">
    <text evidence="3">The sequence shown here is derived from an EMBL/GenBank/DDBJ whole genome shotgun (WGS) entry which is preliminary data.</text>
</comment>
<feature type="domain" description="EamA" evidence="2">
    <location>
        <begin position="158"/>
        <end position="284"/>
    </location>
</feature>
<keyword evidence="1" id="KW-1133">Transmembrane helix</keyword>
<dbReference type="PANTHER" id="PTHR22911:SF79">
    <property type="entry name" value="MOBA-LIKE NTP TRANSFERASE DOMAIN-CONTAINING PROTEIN"/>
    <property type="match status" value="1"/>
</dbReference>
<dbReference type="PANTHER" id="PTHR22911">
    <property type="entry name" value="ACYL-MALONYL CONDENSING ENZYME-RELATED"/>
    <property type="match status" value="1"/>
</dbReference>
<sequence>MAAPPIPSDSGRGILLLYVGLTLLSLNGLFAKLIPLDAFSITQLRSLVAIGGFYLFCRFFGMPLGVQSVKQLLGIYGLGVVMGVHWGTFFHAMQISTVAVGILALFSYPMITILLEPIFTRSRLSTRDVFSGLLVLVGLLIMVWEDLGGGLSGNILQGAFWGVFSALLFSLRNLCQKYYFAATPSSALMFHQLVAIALLFIPVVDLSTTRLLGPYDWLLLVLLGFLGTAAAHTLYTVSLKLLAAKTVSLIGCMQPVVSILLAWIILREVPSVAVLIGGSIVLIVAIAESLVRSR</sequence>
<keyword evidence="1" id="KW-0812">Transmembrane</keyword>
<dbReference type="SUPFAM" id="SSF103481">
    <property type="entry name" value="Multidrug resistance efflux transporter EmrE"/>
    <property type="match status" value="2"/>
</dbReference>
<feature type="transmembrane region" description="Helical" evidence="1">
    <location>
        <begin position="178"/>
        <end position="203"/>
    </location>
</feature>
<feature type="domain" description="EamA" evidence="2">
    <location>
        <begin position="12"/>
        <end position="143"/>
    </location>
</feature>
<feature type="transmembrane region" description="Helical" evidence="1">
    <location>
        <begin position="272"/>
        <end position="291"/>
    </location>
</feature>
<organism evidence="3 4">
    <name type="scientific">Pelovirga terrestris</name>
    <dbReference type="NCBI Taxonomy" id="2771352"/>
    <lineage>
        <taxon>Bacteria</taxon>
        <taxon>Pseudomonadati</taxon>
        <taxon>Thermodesulfobacteriota</taxon>
        <taxon>Desulfuromonadia</taxon>
        <taxon>Geobacterales</taxon>
        <taxon>Geobacteraceae</taxon>
        <taxon>Pelovirga</taxon>
    </lineage>
</organism>
<dbReference type="RefSeq" id="WP_191156910.1">
    <property type="nucleotide sequence ID" value="NZ_JACWUN010000014.1"/>
</dbReference>
<proteinExistence type="predicted"/>
<feature type="transmembrane region" description="Helical" evidence="1">
    <location>
        <begin position="247"/>
        <end position="266"/>
    </location>
</feature>
<dbReference type="Pfam" id="PF00892">
    <property type="entry name" value="EamA"/>
    <property type="match status" value="2"/>
</dbReference>
<feature type="transmembrane region" description="Helical" evidence="1">
    <location>
        <begin position="41"/>
        <end position="60"/>
    </location>
</feature>
<feature type="transmembrane region" description="Helical" evidence="1">
    <location>
        <begin position="215"/>
        <end position="235"/>
    </location>
</feature>
<name>A0A8J6QS09_9BACT</name>
<keyword evidence="1" id="KW-0472">Membrane</keyword>
<feature type="transmembrane region" description="Helical" evidence="1">
    <location>
        <begin position="127"/>
        <end position="144"/>
    </location>
</feature>